<dbReference type="RefSeq" id="WP_085285591.1">
    <property type="nucleotide sequence ID" value="NZ_FOBI01000013.1"/>
</dbReference>
<protein>
    <submittedName>
        <fullName evidence="1">Polar amino acid transport system substrate-binding protein</fullName>
    </submittedName>
</protein>
<dbReference type="EMBL" id="FOBI01000013">
    <property type="protein sequence ID" value="SEL55349.1"/>
    <property type="molecule type" value="Genomic_DNA"/>
</dbReference>
<keyword evidence="2" id="KW-1185">Reference proteome</keyword>
<dbReference type="AlphaFoldDB" id="A0A1H7R5E1"/>
<accession>A0A1H7R5E1</accession>
<dbReference type="SUPFAM" id="SSF53850">
    <property type="entry name" value="Periplasmic binding protein-like II"/>
    <property type="match status" value="1"/>
</dbReference>
<gene>
    <name evidence="1" type="ORF">SAMN05216262_11388</name>
</gene>
<sequence length="127" mass="14148">MIIAFNRQAYANQISIASDIWCPYICTDSQQPGYVVEMINAILIDNELSPLNQTMPLARAIKYLQQNNIDLVLGLTKQHIDYYQLVSSKLSVGITNNDFLLPKVILGVLVLLNNLPNTLKTAIKSGL</sequence>
<dbReference type="STRING" id="641665.GCA_002104455_01222"/>
<name>A0A1H7R5E1_9GAMM</name>
<evidence type="ECO:0000313" key="1">
    <source>
        <dbReference type="EMBL" id="SEL55349.1"/>
    </source>
</evidence>
<proteinExistence type="predicted"/>
<reference evidence="2" key="1">
    <citation type="submission" date="2016-10" db="EMBL/GenBank/DDBJ databases">
        <authorList>
            <person name="Varghese N."/>
            <person name="Submissions S."/>
        </authorList>
    </citation>
    <scope>NUCLEOTIDE SEQUENCE [LARGE SCALE GENOMIC DNA]</scope>
    <source>
        <strain evidence="2">CGMCC 1.9127</strain>
    </source>
</reference>
<dbReference type="OrthoDB" id="245568at2"/>
<dbReference type="Proteomes" id="UP000199297">
    <property type="component" value="Unassembled WGS sequence"/>
</dbReference>
<organism evidence="1 2">
    <name type="scientific">Colwellia chukchiensis</name>
    <dbReference type="NCBI Taxonomy" id="641665"/>
    <lineage>
        <taxon>Bacteria</taxon>
        <taxon>Pseudomonadati</taxon>
        <taxon>Pseudomonadota</taxon>
        <taxon>Gammaproteobacteria</taxon>
        <taxon>Alteromonadales</taxon>
        <taxon>Colwelliaceae</taxon>
        <taxon>Colwellia</taxon>
    </lineage>
</organism>
<evidence type="ECO:0000313" key="2">
    <source>
        <dbReference type="Proteomes" id="UP000199297"/>
    </source>
</evidence>